<dbReference type="InterPro" id="IPR010130">
    <property type="entry name" value="T1SS_OMP_TolC"/>
</dbReference>
<name>A0A939JAX0_9HYPH</name>
<evidence type="ECO:0000256" key="1">
    <source>
        <dbReference type="ARBA" id="ARBA00004442"/>
    </source>
</evidence>
<organism evidence="10 11">
    <name type="scientific">Roseibium limicola</name>
    <dbReference type="NCBI Taxonomy" id="2816037"/>
    <lineage>
        <taxon>Bacteria</taxon>
        <taxon>Pseudomonadati</taxon>
        <taxon>Pseudomonadota</taxon>
        <taxon>Alphaproteobacteria</taxon>
        <taxon>Hyphomicrobiales</taxon>
        <taxon>Stappiaceae</taxon>
        <taxon>Roseibium</taxon>
    </lineage>
</organism>
<comment type="similarity">
    <text evidence="2">Belongs to the outer membrane factor (OMF) (TC 1.B.17) family.</text>
</comment>
<keyword evidence="4" id="KW-1134">Transmembrane beta strand</keyword>
<dbReference type="PANTHER" id="PTHR30026">
    <property type="entry name" value="OUTER MEMBRANE PROTEIN TOLC"/>
    <property type="match status" value="1"/>
</dbReference>
<accession>A0A939JAX0</accession>
<keyword evidence="6" id="KW-0472">Membrane</keyword>
<evidence type="ECO:0000256" key="3">
    <source>
        <dbReference type="ARBA" id="ARBA00022448"/>
    </source>
</evidence>
<keyword evidence="7" id="KW-0998">Cell outer membrane</keyword>
<gene>
    <name evidence="10" type="ORF">J0X15_19345</name>
</gene>
<keyword evidence="11" id="KW-1185">Reference proteome</keyword>
<evidence type="ECO:0000256" key="9">
    <source>
        <dbReference type="SAM" id="SignalP"/>
    </source>
</evidence>
<feature type="signal peptide" evidence="9">
    <location>
        <begin position="1"/>
        <end position="37"/>
    </location>
</feature>
<reference evidence="10" key="1">
    <citation type="submission" date="2021-03" db="EMBL/GenBank/DDBJ databases">
        <title>Roseibium sp. CAU 1637 isolated from Incheon.</title>
        <authorList>
            <person name="Kim W."/>
        </authorList>
    </citation>
    <scope>NUCLEOTIDE SEQUENCE</scope>
    <source>
        <strain evidence="10">CAU 1637</strain>
    </source>
</reference>
<feature type="coiled-coil region" evidence="8">
    <location>
        <begin position="194"/>
        <end position="221"/>
    </location>
</feature>
<dbReference type="Pfam" id="PF02321">
    <property type="entry name" value="OEP"/>
    <property type="match status" value="2"/>
</dbReference>
<sequence>MCAYLTKHRPLRPRRLLNAISLFVLTSCPLAPSIALAESLQEAMASAYAVNPALKAERSRYQAVNQGVWTARSDFLPTVTGDFVGEHNAFDSSRDGTSDRSAFYSMGITVTQPLFQGFSAVNRLNQAHERAASGRNQLLDAEQTLLFNTADAYLRVVRDRAILYHLRSYVGVVQQEVTAARARYRSGDATKTDVEQARARISEAEGNRDQAEGDLEGSKALYARLTGHEPGKIGWPTIPGHLNPANIDEAISIAMKQNPAIRAAISDARAARFAARAAVGDMLPNVQLESSWRNGYRGNLGNRDQEDFRFGLRVTAPIFSGGRNVSAVRTARYTATQEQYELDDIQQTIRENIIRAYKQERAARSRAEAAQRAIRSNKAAADGLNVEYDGGQRSLLDVLDGQRELINSKVSHERARYDATITKLFLLATMGRLDPGYFDIIAERPREMPRLIAELNNWVLRLDPTEMEIAHAELPVGPESVAMPHLPAIK</sequence>
<keyword evidence="5" id="KW-0812">Transmembrane</keyword>
<dbReference type="InterPro" id="IPR051906">
    <property type="entry name" value="TolC-like"/>
</dbReference>
<dbReference type="GO" id="GO:0009279">
    <property type="term" value="C:cell outer membrane"/>
    <property type="evidence" value="ECO:0007669"/>
    <property type="project" value="UniProtKB-SubCell"/>
</dbReference>
<dbReference type="InterPro" id="IPR003423">
    <property type="entry name" value="OMP_efflux"/>
</dbReference>
<evidence type="ECO:0000256" key="5">
    <source>
        <dbReference type="ARBA" id="ARBA00022692"/>
    </source>
</evidence>
<protein>
    <submittedName>
        <fullName evidence="10">TolC family outer membrane protein</fullName>
    </submittedName>
</protein>
<dbReference type="GO" id="GO:0015562">
    <property type="term" value="F:efflux transmembrane transporter activity"/>
    <property type="evidence" value="ECO:0007669"/>
    <property type="project" value="InterPro"/>
</dbReference>
<dbReference type="Proteomes" id="UP000664779">
    <property type="component" value="Unassembled WGS sequence"/>
</dbReference>
<dbReference type="AlphaFoldDB" id="A0A939JAX0"/>
<dbReference type="PROSITE" id="PS51257">
    <property type="entry name" value="PROKAR_LIPOPROTEIN"/>
    <property type="match status" value="1"/>
</dbReference>
<keyword evidence="9" id="KW-0732">Signal</keyword>
<evidence type="ECO:0000256" key="7">
    <source>
        <dbReference type="ARBA" id="ARBA00023237"/>
    </source>
</evidence>
<dbReference type="GO" id="GO:1990281">
    <property type="term" value="C:efflux pump complex"/>
    <property type="evidence" value="ECO:0007669"/>
    <property type="project" value="TreeGrafter"/>
</dbReference>
<evidence type="ECO:0000256" key="6">
    <source>
        <dbReference type="ARBA" id="ARBA00023136"/>
    </source>
</evidence>
<comment type="subcellular location">
    <subcellularLocation>
        <location evidence="1">Cell outer membrane</location>
    </subcellularLocation>
</comment>
<evidence type="ECO:0000256" key="8">
    <source>
        <dbReference type="SAM" id="Coils"/>
    </source>
</evidence>
<evidence type="ECO:0000256" key="2">
    <source>
        <dbReference type="ARBA" id="ARBA00007613"/>
    </source>
</evidence>
<comment type="caution">
    <text evidence="10">The sequence shown here is derived from an EMBL/GenBank/DDBJ whole genome shotgun (WGS) entry which is preliminary data.</text>
</comment>
<dbReference type="PANTHER" id="PTHR30026:SF22">
    <property type="entry name" value="OUTER MEMBRANE EFFLUX PROTEIN"/>
    <property type="match status" value="1"/>
</dbReference>
<feature type="chain" id="PRO_5038003105" evidence="9">
    <location>
        <begin position="38"/>
        <end position="490"/>
    </location>
</feature>
<dbReference type="EMBL" id="JAFLNF010000011">
    <property type="protein sequence ID" value="MBO0347394.1"/>
    <property type="molecule type" value="Genomic_DNA"/>
</dbReference>
<keyword evidence="8" id="KW-0175">Coiled coil</keyword>
<evidence type="ECO:0000256" key="4">
    <source>
        <dbReference type="ARBA" id="ARBA00022452"/>
    </source>
</evidence>
<dbReference type="GO" id="GO:0015288">
    <property type="term" value="F:porin activity"/>
    <property type="evidence" value="ECO:0007669"/>
    <property type="project" value="TreeGrafter"/>
</dbReference>
<evidence type="ECO:0000313" key="10">
    <source>
        <dbReference type="EMBL" id="MBO0347394.1"/>
    </source>
</evidence>
<evidence type="ECO:0000313" key="11">
    <source>
        <dbReference type="Proteomes" id="UP000664779"/>
    </source>
</evidence>
<dbReference type="SUPFAM" id="SSF56954">
    <property type="entry name" value="Outer membrane efflux proteins (OEP)"/>
    <property type="match status" value="1"/>
</dbReference>
<proteinExistence type="inferred from homology"/>
<dbReference type="Gene3D" id="1.20.1600.10">
    <property type="entry name" value="Outer membrane efflux proteins (OEP)"/>
    <property type="match status" value="1"/>
</dbReference>
<dbReference type="NCBIfam" id="TIGR01844">
    <property type="entry name" value="type_I_sec_TolC"/>
    <property type="match status" value="1"/>
</dbReference>
<keyword evidence="3" id="KW-0813">Transport</keyword>